<dbReference type="AlphaFoldDB" id="A0AAW0SMZ9"/>
<reference evidence="3 4" key="1">
    <citation type="submission" date="2023-03" db="EMBL/GenBank/DDBJ databases">
        <title>High-quality genome of Scylla paramamosain provides insights in environmental adaptation.</title>
        <authorList>
            <person name="Zhang L."/>
        </authorList>
    </citation>
    <scope>NUCLEOTIDE SEQUENCE [LARGE SCALE GENOMIC DNA]</scope>
    <source>
        <strain evidence="3">LZ_2023a</strain>
        <tissue evidence="3">Muscle</tissue>
    </source>
</reference>
<keyword evidence="1" id="KW-1133">Transmembrane helix</keyword>
<accession>A0AAW0SMZ9</accession>
<sequence>MVHLWLICVCLEEGSVSVLAGGVASIGVAAAWRRFFVDLPTDSKNLLVKLEEDPTSPLPTGKVNHAFICTFFNTTKNVVTAAVPVSTEVATQHPVILCPRTLHVSNDSSAAWETATPGQPHVTHRSLTGAMANVTATHTFPSNSGSARPGNTSGMLYQPQQDCAVNISLQYSTINRLQGHFVAASLSKSKIGDLHGTFVRLNTSNTVVTNMSLSGGIVRMEYTKITFVRQLKAERMLELNSCHLGTVSPRGLLLFSPGREEPLLVHTLRDVVVQRLEAGSLQVVTGKVSVTNMTVEWMDRDAVTVRSPGELTLTDTMFHCDPLYYCLNLEMGARLVLRNVTIRNRTITKMDLVATSKSNMYPLFALVSKDDRGPLVMTFPWYWVMIMTVCGIVAGIVIGSALVWKRPSLPSSAMFITLSDLLSHDRLQGDNVEEAARDDNARDILQRPNLTRQDSGLTSSSFASYRPFQTSICTTEIECDGTSSSYNNAVTDNL</sequence>
<feature type="signal peptide" evidence="2">
    <location>
        <begin position="1"/>
        <end position="20"/>
    </location>
</feature>
<name>A0AAW0SMZ9_SCYPA</name>
<organism evidence="3 4">
    <name type="scientific">Scylla paramamosain</name>
    <name type="common">Mud crab</name>
    <dbReference type="NCBI Taxonomy" id="85552"/>
    <lineage>
        <taxon>Eukaryota</taxon>
        <taxon>Metazoa</taxon>
        <taxon>Ecdysozoa</taxon>
        <taxon>Arthropoda</taxon>
        <taxon>Crustacea</taxon>
        <taxon>Multicrustacea</taxon>
        <taxon>Malacostraca</taxon>
        <taxon>Eumalacostraca</taxon>
        <taxon>Eucarida</taxon>
        <taxon>Decapoda</taxon>
        <taxon>Pleocyemata</taxon>
        <taxon>Brachyura</taxon>
        <taxon>Eubrachyura</taxon>
        <taxon>Portunoidea</taxon>
        <taxon>Portunidae</taxon>
        <taxon>Portuninae</taxon>
        <taxon>Scylla</taxon>
    </lineage>
</organism>
<dbReference type="Proteomes" id="UP001487740">
    <property type="component" value="Unassembled WGS sequence"/>
</dbReference>
<evidence type="ECO:0000256" key="2">
    <source>
        <dbReference type="SAM" id="SignalP"/>
    </source>
</evidence>
<keyword evidence="1" id="KW-0472">Membrane</keyword>
<protein>
    <submittedName>
        <fullName evidence="3">Uncharacterized protein</fullName>
    </submittedName>
</protein>
<proteinExistence type="predicted"/>
<feature type="transmembrane region" description="Helical" evidence="1">
    <location>
        <begin position="381"/>
        <end position="404"/>
    </location>
</feature>
<feature type="chain" id="PRO_5043553195" evidence="2">
    <location>
        <begin position="21"/>
        <end position="494"/>
    </location>
</feature>
<evidence type="ECO:0000256" key="1">
    <source>
        <dbReference type="SAM" id="Phobius"/>
    </source>
</evidence>
<keyword evidence="4" id="KW-1185">Reference proteome</keyword>
<keyword evidence="1" id="KW-0812">Transmembrane</keyword>
<comment type="caution">
    <text evidence="3">The sequence shown here is derived from an EMBL/GenBank/DDBJ whole genome shotgun (WGS) entry which is preliminary data.</text>
</comment>
<evidence type="ECO:0000313" key="4">
    <source>
        <dbReference type="Proteomes" id="UP001487740"/>
    </source>
</evidence>
<dbReference type="EMBL" id="JARAKH010000049">
    <property type="protein sequence ID" value="KAK8376269.1"/>
    <property type="molecule type" value="Genomic_DNA"/>
</dbReference>
<evidence type="ECO:0000313" key="3">
    <source>
        <dbReference type="EMBL" id="KAK8376269.1"/>
    </source>
</evidence>
<keyword evidence="2" id="KW-0732">Signal</keyword>
<gene>
    <name evidence="3" type="ORF">O3P69_008754</name>
</gene>